<dbReference type="Pfam" id="PF13379">
    <property type="entry name" value="NMT1_2"/>
    <property type="match status" value="1"/>
</dbReference>
<sequence>MPRPDRRDILALLAACGIGTLGAAALAPHPSRAAPPRLAQLVVHGMPSTPSIVIERLIEAGALAPFTDRPQLRIWRNADQMRTGVVSGDMQVFGTPTYTCANLLNRGVPVRQVNVLTWGLLYLLSRDPAIERIEDIAGQAVLVAYRHDAPDLIFRLVLRRLGLDPERDVRLQYVGSPSEAAQLLLAGRAALAVLAEPAATAAEVRAVQAGVSLRRTVDLTEVYGRLAGQPARIPQAGLAVREEFLQQYPDVVEAIHEGCVTAARWMLDHPDAAGRLGAPLLDLGPATIARSIPHFRLDVVSAADARGDLERYFSELIAMSPGIVGGRLPDDRFYWGRTG</sequence>
<organism evidence="1 2">
    <name type="scientific">Rhodoplanes serenus</name>
    <dbReference type="NCBI Taxonomy" id="200615"/>
    <lineage>
        <taxon>Bacteria</taxon>
        <taxon>Pseudomonadati</taxon>
        <taxon>Pseudomonadota</taxon>
        <taxon>Alphaproteobacteria</taxon>
        <taxon>Hyphomicrobiales</taxon>
        <taxon>Nitrobacteraceae</taxon>
        <taxon>Rhodoplanes</taxon>
    </lineage>
</organism>
<evidence type="ECO:0008006" key="3">
    <source>
        <dbReference type="Google" id="ProtNLM"/>
    </source>
</evidence>
<dbReference type="PANTHER" id="PTHR30024:SF46">
    <property type="entry name" value="ABC TRANSPORTER, SUBSTRATE-BINDING LIPOPROTEIN"/>
    <property type="match status" value="1"/>
</dbReference>
<dbReference type="InterPro" id="IPR006311">
    <property type="entry name" value="TAT_signal"/>
</dbReference>
<comment type="caution">
    <text evidence="1">The sequence shown here is derived from an EMBL/GenBank/DDBJ whole genome shotgun (WGS) entry which is preliminary data.</text>
</comment>
<dbReference type="PIRSF" id="PIRSF027386">
    <property type="entry name" value="UCP027386_ABC_sbc_TM0202"/>
    <property type="match status" value="1"/>
</dbReference>
<dbReference type="AlphaFoldDB" id="A0A447CRX3"/>
<evidence type="ECO:0000313" key="1">
    <source>
        <dbReference type="EMBL" id="VCU07902.1"/>
    </source>
</evidence>
<reference evidence="2" key="1">
    <citation type="submission" date="2018-10" db="EMBL/GenBank/DDBJ databases">
        <authorList>
            <person name="Peiro R."/>
            <person name="Begona"/>
            <person name="Cbmso G."/>
            <person name="Lopez M."/>
            <person name="Gonzalez S."/>
            <person name="Sacristan E."/>
            <person name="Castillo E."/>
        </authorList>
    </citation>
    <scope>NUCLEOTIDE SEQUENCE [LARGE SCALE GENOMIC DNA]</scope>
</reference>
<dbReference type="SUPFAM" id="SSF53850">
    <property type="entry name" value="Periplasmic binding protein-like II"/>
    <property type="match status" value="1"/>
</dbReference>
<dbReference type="Proteomes" id="UP000289200">
    <property type="component" value="Unassembled WGS sequence"/>
</dbReference>
<dbReference type="OrthoDB" id="9814375at2"/>
<proteinExistence type="predicted"/>
<dbReference type="PROSITE" id="PS51318">
    <property type="entry name" value="TAT"/>
    <property type="match status" value="1"/>
</dbReference>
<evidence type="ECO:0000313" key="2">
    <source>
        <dbReference type="Proteomes" id="UP000289200"/>
    </source>
</evidence>
<dbReference type="RefSeq" id="WP_129608075.1">
    <property type="nucleotide sequence ID" value="NZ_UWOC01000077.1"/>
</dbReference>
<name>A0A447CRX3_9BRAD</name>
<dbReference type="PANTHER" id="PTHR30024">
    <property type="entry name" value="ALIPHATIC SULFONATES-BINDING PROTEIN-RELATED"/>
    <property type="match status" value="1"/>
</dbReference>
<dbReference type="Gene3D" id="3.40.190.10">
    <property type="entry name" value="Periplasmic binding protein-like II"/>
    <property type="match status" value="2"/>
</dbReference>
<gene>
    <name evidence="1" type="ORF">RHODGE_RHODGE_01052</name>
</gene>
<dbReference type="InterPro" id="IPR027024">
    <property type="entry name" value="UCP027386_ABC_sbc_TM0202"/>
</dbReference>
<accession>A0A447CRX3</accession>
<protein>
    <recommendedName>
        <fullName evidence="3">ABC transporter substrate-binding protein</fullName>
    </recommendedName>
</protein>
<keyword evidence="2" id="KW-1185">Reference proteome</keyword>
<dbReference type="EMBL" id="UWOC01000077">
    <property type="protein sequence ID" value="VCU07902.1"/>
    <property type="molecule type" value="Genomic_DNA"/>
</dbReference>